<gene>
    <name evidence="7" type="primary">pcaK</name>
    <name evidence="7" type="ORF">CUZ56_00340</name>
</gene>
<name>A0A433SGM5_9BURK</name>
<dbReference type="AlphaFoldDB" id="A0A433SGM5"/>
<evidence type="ECO:0000313" key="8">
    <source>
        <dbReference type="Proteomes" id="UP000286947"/>
    </source>
</evidence>
<feature type="transmembrane region" description="Helical" evidence="5">
    <location>
        <begin position="354"/>
        <end position="376"/>
    </location>
</feature>
<feature type="transmembrane region" description="Helical" evidence="5">
    <location>
        <begin position="99"/>
        <end position="119"/>
    </location>
</feature>
<dbReference type="EMBL" id="PQSP01000001">
    <property type="protein sequence ID" value="RUS67860.1"/>
    <property type="molecule type" value="Genomic_DNA"/>
</dbReference>
<evidence type="ECO:0000256" key="2">
    <source>
        <dbReference type="ARBA" id="ARBA00022692"/>
    </source>
</evidence>
<dbReference type="InterPro" id="IPR011701">
    <property type="entry name" value="MFS"/>
</dbReference>
<comment type="subcellular location">
    <subcellularLocation>
        <location evidence="1">Membrane</location>
        <topology evidence="1">Multi-pass membrane protein</topology>
    </subcellularLocation>
</comment>
<accession>A0A433SGM5</accession>
<keyword evidence="3 5" id="KW-1133">Transmembrane helix</keyword>
<feature type="domain" description="Major facilitator superfamily (MFS) profile" evidence="6">
    <location>
        <begin position="33"/>
        <end position="444"/>
    </location>
</feature>
<feature type="transmembrane region" description="Helical" evidence="5">
    <location>
        <begin position="302"/>
        <end position="321"/>
    </location>
</feature>
<proteinExistence type="predicted"/>
<organism evidence="7 8">
    <name type="scientific">Saezia sanguinis</name>
    <dbReference type="NCBI Taxonomy" id="1965230"/>
    <lineage>
        <taxon>Bacteria</taxon>
        <taxon>Pseudomonadati</taxon>
        <taxon>Pseudomonadota</taxon>
        <taxon>Betaproteobacteria</taxon>
        <taxon>Burkholderiales</taxon>
        <taxon>Saeziaceae</taxon>
        <taxon>Saezia</taxon>
    </lineage>
</organism>
<dbReference type="GO" id="GO:0046943">
    <property type="term" value="F:carboxylic acid transmembrane transporter activity"/>
    <property type="evidence" value="ECO:0007669"/>
    <property type="project" value="TreeGrafter"/>
</dbReference>
<evidence type="ECO:0000256" key="5">
    <source>
        <dbReference type="SAM" id="Phobius"/>
    </source>
</evidence>
<evidence type="ECO:0000256" key="4">
    <source>
        <dbReference type="ARBA" id="ARBA00023136"/>
    </source>
</evidence>
<sequence length="458" mass="49194">MQNAHENNTANAPTMDVASLIDKQRISPVQILIMLICFGIMAVDGFDTFIISYIASALKDEWGIASEQLAPLLSAGLAGLMVGAFVFGPLADRFGRKKVLVCSMAFFGVTTVLSALSGSLTELTVLRFLTGLGLGGAMPAALALTSEYCPNRRRSFMVMVMFCGFTLGSSLGGLASAYLIDMFDWRAVLWLGGGLPLILLPVTIWLLPESARYLAMKQQKPELVKRIMQRIAPQEDLSKVRFVVFENSKDMPARALFRPALLNGTLLLWLGFFMSLLAMFLLANWLPTLLKIMGLSQKTASLVSMMFTAGGTTGAIILGLLMDRISQSKVLCVSFTLAGGFIALLGNLPAVPWLLALVVFFAGICLSGSQVGINALAASYYPTDCRATGVSWANSVGRLGSVLGSMAGGLMMSMHLSNPVVFLLTGIPAVITGLAMFTFTIFHQQRNYKDASTVSVMT</sequence>
<dbReference type="GO" id="GO:0005886">
    <property type="term" value="C:plasma membrane"/>
    <property type="evidence" value="ECO:0007669"/>
    <property type="project" value="TreeGrafter"/>
</dbReference>
<feature type="transmembrane region" description="Helical" evidence="5">
    <location>
        <begin position="185"/>
        <end position="207"/>
    </location>
</feature>
<dbReference type="PANTHER" id="PTHR23508:SF10">
    <property type="entry name" value="CARBOXYLIC ACID TRANSPORTER PROTEIN HOMOLOG"/>
    <property type="match status" value="1"/>
</dbReference>
<dbReference type="OrthoDB" id="7066727at2"/>
<dbReference type="PROSITE" id="PS00217">
    <property type="entry name" value="SUGAR_TRANSPORT_2"/>
    <property type="match status" value="1"/>
</dbReference>
<dbReference type="Gene3D" id="1.20.1250.20">
    <property type="entry name" value="MFS general substrate transporter like domains"/>
    <property type="match status" value="1"/>
</dbReference>
<dbReference type="InterPro" id="IPR020846">
    <property type="entry name" value="MFS_dom"/>
</dbReference>
<feature type="transmembrane region" description="Helical" evidence="5">
    <location>
        <begin position="330"/>
        <end position="348"/>
    </location>
</feature>
<evidence type="ECO:0000313" key="7">
    <source>
        <dbReference type="EMBL" id="RUS67860.1"/>
    </source>
</evidence>
<keyword evidence="4 5" id="KW-0472">Membrane</keyword>
<comment type="caution">
    <text evidence="7">The sequence shown here is derived from an EMBL/GenBank/DDBJ whole genome shotgun (WGS) entry which is preliminary data.</text>
</comment>
<dbReference type="Proteomes" id="UP000286947">
    <property type="component" value="Unassembled WGS sequence"/>
</dbReference>
<dbReference type="RefSeq" id="WP_126977594.1">
    <property type="nucleotide sequence ID" value="NZ_PQSP01000001.1"/>
</dbReference>
<reference evidence="7 8" key="1">
    <citation type="submission" date="2018-01" db="EMBL/GenBank/DDBJ databases">
        <title>Saezia sanguinis gen. nov., sp. nov., in the order Burkholderiales isolated from human blood.</title>
        <authorList>
            <person name="Medina-Pascual M.J."/>
            <person name="Valdezate S."/>
            <person name="Monzon S."/>
            <person name="Cuesta I."/>
            <person name="Carrasco G."/>
            <person name="Villalon P."/>
            <person name="Saez-Nieto J.A."/>
        </authorList>
    </citation>
    <scope>NUCLEOTIDE SEQUENCE [LARGE SCALE GENOMIC DNA]</scope>
    <source>
        <strain evidence="7 8">CNM695-12</strain>
    </source>
</reference>
<dbReference type="InterPro" id="IPR036259">
    <property type="entry name" value="MFS_trans_sf"/>
</dbReference>
<dbReference type="InterPro" id="IPR005829">
    <property type="entry name" value="Sugar_transporter_CS"/>
</dbReference>
<dbReference type="Pfam" id="PF07690">
    <property type="entry name" value="MFS_1"/>
    <property type="match status" value="1"/>
</dbReference>
<evidence type="ECO:0000256" key="3">
    <source>
        <dbReference type="ARBA" id="ARBA00022989"/>
    </source>
</evidence>
<dbReference type="PROSITE" id="PS50850">
    <property type="entry name" value="MFS"/>
    <property type="match status" value="1"/>
</dbReference>
<dbReference type="CDD" id="cd17365">
    <property type="entry name" value="MFS_PcaK_like"/>
    <property type="match status" value="1"/>
</dbReference>
<evidence type="ECO:0000259" key="6">
    <source>
        <dbReference type="PROSITE" id="PS50850"/>
    </source>
</evidence>
<protein>
    <submittedName>
        <fullName evidence="7">4-hydroxybenzoate transporter PcaK</fullName>
    </submittedName>
</protein>
<feature type="transmembrane region" description="Helical" evidence="5">
    <location>
        <begin position="396"/>
        <end position="414"/>
    </location>
</feature>
<feature type="transmembrane region" description="Helical" evidence="5">
    <location>
        <begin position="260"/>
        <end position="282"/>
    </location>
</feature>
<keyword evidence="8" id="KW-1185">Reference proteome</keyword>
<feature type="transmembrane region" description="Helical" evidence="5">
    <location>
        <begin position="156"/>
        <end position="179"/>
    </location>
</feature>
<dbReference type="PANTHER" id="PTHR23508">
    <property type="entry name" value="CARBOXYLIC ACID TRANSPORTER PROTEIN HOMOLOG"/>
    <property type="match status" value="1"/>
</dbReference>
<feature type="transmembrane region" description="Helical" evidence="5">
    <location>
        <begin position="31"/>
        <end position="56"/>
    </location>
</feature>
<dbReference type="SUPFAM" id="SSF103473">
    <property type="entry name" value="MFS general substrate transporter"/>
    <property type="match status" value="1"/>
</dbReference>
<feature type="transmembrane region" description="Helical" evidence="5">
    <location>
        <begin position="420"/>
        <end position="442"/>
    </location>
</feature>
<keyword evidence="2 5" id="KW-0812">Transmembrane</keyword>
<feature type="transmembrane region" description="Helical" evidence="5">
    <location>
        <begin position="125"/>
        <end position="144"/>
    </location>
</feature>
<feature type="transmembrane region" description="Helical" evidence="5">
    <location>
        <begin position="68"/>
        <end position="87"/>
    </location>
</feature>
<evidence type="ECO:0000256" key="1">
    <source>
        <dbReference type="ARBA" id="ARBA00004141"/>
    </source>
</evidence>